<reference evidence="3" key="1">
    <citation type="journal article" date="2015" name="PLoS Genet.">
        <title>Genome Sequence and Transcriptome Analyses of Chrysochromulina tobin: Metabolic Tools for Enhanced Algal Fitness in the Prominent Order Prymnesiales (Haptophyceae).</title>
        <authorList>
            <person name="Hovde B.T."/>
            <person name="Deodato C.R."/>
            <person name="Hunsperger H.M."/>
            <person name="Ryken S.A."/>
            <person name="Yost W."/>
            <person name="Jha R.K."/>
            <person name="Patterson J."/>
            <person name="Monnat R.J. Jr."/>
            <person name="Barlow S.B."/>
            <person name="Starkenburg S.R."/>
            <person name="Cattolico R.A."/>
        </authorList>
    </citation>
    <scope>NUCLEOTIDE SEQUENCE</scope>
    <source>
        <strain evidence="3">CCMP291</strain>
    </source>
</reference>
<sequence length="643" mass="71039">MCVRPPRENPPNDRLHPTHDPGSSRSPDPRPSTIPSPARRLDYSWFGRRWPDGSREASLSSRAPRHHFCAIIARHTCDLYRGHACIALIACTRLFPSARPPRARSLRARRRLDGGKDHTARLPPGPLHEVVDDGVRTPVRVCDYRLFQSVTEGSARHAVDEDRRVARRKDKVVHVRCRAHRPLAQHVREAPTATPIAHRMPFGELESVGQPREQGLAAHALRHHHAHHRREAPAFAHEHVAGAHRTHLERWARREAVRWREEYGRVRTEAASAAHELIGQRREGLHRCAAAEDTAEAAAEGAARAWIGRLELGKDHLGLVRELLKHAVLALDVLAKPLQAHVTEVGAPLEPQHKGESRQVMLAPRGELVRLEREEHLVHDGLLEGAAVIGHEAHAGLQLVRHHGRLQLVQRHARDDREALELRLEHLGGRVLGSRCESGHVDSDAAGAHLVPPNLEADAQARGALRAHDDVAGLVVHQGANVDGDRGTAAPWDAVEAEHRRDGACRLEDQTRRVGDDGAAAGRQRQICGRACRGNEVDDKGADRARVGDVQEDVREGGEEGRVERVAKADRRHLWPEPHSLLDLSHPPVQKAGPVVPAFIGQPVGAHDEAHGKVCRMELHLVWQPMNRSVAAVGLSTVCEAVA</sequence>
<accession>A0A0M0JL99</accession>
<proteinExistence type="predicted"/>
<evidence type="ECO:0000256" key="1">
    <source>
        <dbReference type="SAM" id="MobiDB-lite"/>
    </source>
</evidence>
<dbReference type="EMBL" id="JWZX01002766">
    <property type="protein sequence ID" value="KOO27087.1"/>
    <property type="molecule type" value="Genomic_DNA"/>
</dbReference>
<comment type="caution">
    <text evidence="2">The sequence shown here is derived from an EMBL/GenBank/DDBJ whole genome shotgun (WGS) entry which is preliminary data.</text>
</comment>
<name>A0A0M0JL99_9EUKA</name>
<protein>
    <submittedName>
        <fullName evidence="2">Uncharacterized protein</fullName>
    </submittedName>
</protein>
<gene>
    <name evidence="2" type="ORF">Ctob_006149</name>
</gene>
<evidence type="ECO:0000313" key="3">
    <source>
        <dbReference type="Proteomes" id="UP000037460"/>
    </source>
</evidence>
<feature type="region of interest" description="Disordered" evidence="1">
    <location>
        <begin position="1"/>
        <end position="39"/>
    </location>
</feature>
<keyword evidence="3" id="KW-1185">Reference proteome</keyword>
<dbReference type="Proteomes" id="UP000037460">
    <property type="component" value="Unassembled WGS sequence"/>
</dbReference>
<feature type="compositionally biased region" description="Basic and acidic residues" evidence="1">
    <location>
        <begin position="1"/>
        <end position="19"/>
    </location>
</feature>
<dbReference type="AlphaFoldDB" id="A0A0M0JL99"/>
<organism evidence="2 3">
    <name type="scientific">Chrysochromulina tobinii</name>
    <dbReference type="NCBI Taxonomy" id="1460289"/>
    <lineage>
        <taxon>Eukaryota</taxon>
        <taxon>Haptista</taxon>
        <taxon>Haptophyta</taxon>
        <taxon>Prymnesiophyceae</taxon>
        <taxon>Prymnesiales</taxon>
        <taxon>Chrysochromulinaceae</taxon>
        <taxon>Chrysochromulina</taxon>
    </lineage>
</organism>
<feature type="non-terminal residue" evidence="2">
    <location>
        <position position="643"/>
    </location>
</feature>
<evidence type="ECO:0000313" key="2">
    <source>
        <dbReference type="EMBL" id="KOO27087.1"/>
    </source>
</evidence>